<evidence type="ECO:0000313" key="2">
    <source>
        <dbReference type="Proteomes" id="UP001227230"/>
    </source>
</evidence>
<sequence length="116" mass="12485">MKGVALGIGVDGGLGTMDACCVSFKGEGLGLMEIIGPLALREPYAISHQAKTMSSSNREGFEGSLLSDMIVSVKDDLKPTVEKRFLVKVVLLTPMDVILVKEASYFPSKLPYSILY</sequence>
<protein>
    <submittedName>
        <fullName evidence="1">Uncharacterized protein</fullName>
    </submittedName>
</protein>
<dbReference type="Proteomes" id="UP001227230">
    <property type="component" value="Chromosome 5"/>
</dbReference>
<keyword evidence="2" id="KW-1185">Reference proteome</keyword>
<proteinExistence type="predicted"/>
<evidence type="ECO:0000313" key="1">
    <source>
        <dbReference type="EMBL" id="WJZ87598.1"/>
    </source>
</evidence>
<reference evidence="1 2" key="1">
    <citation type="journal article" date="2023" name="Hortic Res">
        <title>The complete reference genome for grapevine (Vitis vinifera L.) genetics and breeding.</title>
        <authorList>
            <person name="Shi X."/>
            <person name="Cao S."/>
            <person name="Wang X."/>
            <person name="Huang S."/>
            <person name="Wang Y."/>
            <person name="Liu Z."/>
            <person name="Liu W."/>
            <person name="Leng X."/>
            <person name="Peng Y."/>
            <person name="Wang N."/>
            <person name="Wang Y."/>
            <person name="Ma Z."/>
            <person name="Xu X."/>
            <person name="Zhang F."/>
            <person name="Xue H."/>
            <person name="Zhong H."/>
            <person name="Wang Y."/>
            <person name="Zhang K."/>
            <person name="Velt A."/>
            <person name="Avia K."/>
            <person name="Holtgrawe D."/>
            <person name="Grimplet J."/>
            <person name="Matus J.T."/>
            <person name="Ware D."/>
            <person name="Wu X."/>
            <person name="Wang H."/>
            <person name="Liu C."/>
            <person name="Fang Y."/>
            <person name="Rustenholz C."/>
            <person name="Cheng Z."/>
            <person name="Xiao H."/>
            <person name="Zhou Y."/>
        </authorList>
    </citation>
    <scope>NUCLEOTIDE SEQUENCE [LARGE SCALE GENOMIC DNA]</scope>
    <source>
        <strain evidence="2">cv. Pinot noir / PN40024</strain>
        <tissue evidence="1">Leaf</tissue>
    </source>
</reference>
<accession>A0ABY9BXD1</accession>
<organism evidence="1 2">
    <name type="scientific">Vitis vinifera</name>
    <name type="common">Grape</name>
    <dbReference type="NCBI Taxonomy" id="29760"/>
    <lineage>
        <taxon>Eukaryota</taxon>
        <taxon>Viridiplantae</taxon>
        <taxon>Streptophyta</taxon>
        <taxon>Embryophyta</taxon>
        <taxon>Tracheophyta</taxon>
        <taxon>Spermatophyta</taxon>
        <taxon>Magnoliopsida</taxon>
        <taxon>eudicotyledons</taxon>
        <taxon>Gunneridae</taxon>
        <taxon>Pentapetalae</taxon>
        <taxon>rosids</taxon>
        <taxon>Vitales</taxon>
        <taxon>Vitaceae</taxon>
        <taxon>Viteae</taxon>
        <taxon>Vitis</taxon>
    </lineage>
</organism>
<dbReference type="EMBL" id="CP126652">
    <property type="protein sequence ID" value="WJZ87598.1"/>
    <property type="molecule type" value="Genomic_DNA"/>
</dbReference>
<gene>
    <name evidence="1" type="ORF">VitviT2T_006968</name>
</gene>
<name>A0ABY9BXD1_VITVI</name>